<protein>
    <recommendedName>
        <fullName evidence="1">PWWP domain-containing protein</fullName>
    </recommendedName>
</protein>
<name>A0A835GB15_SPOEX</name>
<dbReference type="InterPro" id="IPR011011">
    <property type="entry name" value="Znf_FYVE_PHD"/>
</dbReference>
<gene>
    <name evidence="2" type="ORF">HW555_010264</name>
</gene>
<dbReference type="InterPro" id="IPR013083">
    <property type="entry name" value="Znf_RING/FYVE/PHD"/>
</dbReference>
<dbReference type="AlphaFoldDB" id="A0A835GB15"/>
<reference evidence="2" key="1">
    <citation type="submission" date="2020-08" db="EMBL/GenBank/DDBJ databases">
        <title>Spodoptera exigua strain:BAW_Kor-Di-RS1 Genome sequencing and assembly.</title>
        <authorList>
            <person name="Kim J."/>
            <person name="Nam H.Y."/>
            <person name="Kwon M."/>
            <person name="Choi J.H."/>
            <person name="Cho S.R."/>
            <person name="Kim G.-H."/>
        </authorList>
    </citation>
    <scope>NUCLEOTIDE SEQUENCE</scope>
    <source>
        <strain evidence="2">BAW_Kor-Di-RS1</strain>
        <tissue evidence="2">Whole-body</tissue>
    </source>
</reference>
<feature type="domain" description="PWWP" evidence="1">
    <location>
        <begin position="356"/>
        <end position="418"/>
    </location>
</feature>
<dbReference type="Pfam" id="PF00855">
    <property type="entry name" value="PWWP"/>
    <property type="match status" value="1"/>
</dbReference>
<sequence>MTSEKTGIYHWKLGDISLARVCKKVYSNVQVVKDEDGLFYDDKGRSDPQLLNSYNNHNITLVLGISTNDDGSLEVTEELCYYVETCNTKNRFWLPYTCMFLAERSRPFYGPAHKAPKISPPKTASVPRKRKIKEDLTVPLNVKLNKKEPDLNVTYDVTHTPLKQGRYENAFKEFIRRGKELLFDQYYEFLLRDVETNKDCLDYLMNVDASTEDKFEMVIKATVSEKEIENYLRQCWRYNFVHKQMNMDSSKDASDSSNSSSPVKPVITLHTPWCLVCGKGERLRDCPNCPSAFHLACRKEWLVTIIHRKNPPQKPSKPVTLVEKILSSTRTICSVKKDKENTELCPSCMWGPRVGYDDVVWHKLGPCPWWPARVLTPGSTPSCLLARNHSPHHWPLRYYGTLNHAWGETSRMSLFLPAHAQTTPRDEMLAKAMLDACDDYISVYLT</sequence>
<dbReference type="SUPFAM" id="SSF57903">
    <property type="entry name" value="FYVE/PHD zinc finger"/>
    <property type="match status" value="1"/>
</dbReference>
<evidence type="ECO:0000259" key="1">
    <source>
        <dbReference type="PROSITE" id="PS50812"/>
    </source>
</evidence>
<evidence type="ECO:0000313" key="3">
    <source>
        <dbReference type="Proteomes" id="UP000648187"/>
    </source>
</evidence>
<evidence type="ECO:0000313" key="2">
    <source>
        <dbReference type="EMBL" id="KAF9410747.1"/>
    </source>
</evidence>
<dbReference type="Gene3D" id="3.30.40.10">
    <property type="entry name" value="Zinc/RING finger domain, C3HC4 (zinc finger)"/>
    <property type="match status" value="1"/>
</dbReference>
<dbReference type="SUPFAM" id="SSF63748">
    <property type="entry name" value="Tudor/PWWP/MBT"/>
    <property type="match status" value="1"/>
</dbReference>
<dbReference type="InterPro" id="IPR000313">
    <property type="entry name" value="PWWP_dom"/>
</dbReference>
<dbReference type="Proteomes" id="UP000648187">
    <property type="component" value="Unassembled WGS sequence"/>
</dbReference>
<accession>A0A835GB15</accession>
<dbReference type="EMBL" id="JACKWZ010000248">
    <property type="protein sequence ID" value="KAF9410747.1"/>
    <property type="molecule type" value="Genomic_DNA"/>
</dbReference>
<proteinExistence type="predicted"/>
<comment type="caution">
    <text evidence="2">The sequence shown here is derived from an EMBL/GenBank/DDBJ whole genome shotgun (WGS) entry which is preliminary data.</text>
</comment>
<organism evidence="2 3">
    <name type="scientific">Spodoptera exigua</name>
    <name type="common">Beet armyworm</name>
    <name type="synonym">Noctua fulgens</name>
    <dbReference type="NCBI Taxonomy" id="7107"/>
    <lineage>
        <taxon>Eukaryota</taxon>
        <taxon>Metazoa</taxon>
        <taxon>Ecdysozoa</taxon>
        <taxon>Arthropoda</taxon>
        <taxon>Hexapoda</taxon>
        <taxon>Insecta</taxon>
        <taxon>Pterygota</taxon>
        <taxon>Neoptera</taxon>
        <taxon>Endopterygota</taxon>
        <taxon>Lepidoptera</taxon>
        <taxon>Glossata</taxon>
        <taxon>Ditrysia</taxon>
        <taxon>Noctuoidea</taxon>
        <taxon>Noctuidae</taxon>
        <taxon>Amphipyrinae</taxon>
        <taxon>Spodoptera</taxon>
    </lineage>
</organism>
<keyword evidence="3" id="KW-1185">Reference proteome</keyword>
<dbReference type="Gene3D" id="2.30.30.140">
    <property type="match status" value="1"/>
</dbReference>
<dbReference type="PROSITE" id="PS50812">
    <property type="entry name" value="PWWP"/>
    <property type="match status" value="1"/>
</dbReference>